<dbReference type="SUPFAM" id="SSF52540">
    <property type="entry name" value="P-loop containing nucleoside triphosphate hydrolases"/>
    <property type="match status" value="1"/>
</dbReference>
<dbReference type="InterPro" id="IPR027417">
    <property type="entry name" value="P-loop_NTPase"/>
</dbReference>
<dbReference type="InterPro" id="IPR049945">
    <property type="entry name" value="AAA_22"/>
</dbReference>
<proteinExistence type="predicted"/>
<gene>
    <name evidence="2" type="ORF">MNBD_GAMMA10-2955</name>
</gene>
<dbReference type="GO" id="GO:0016887">
    <property type="term" value="F:ATP hydrolysis activity"/>
    <property type="evidence" value="ECO:0007669"/>
    <property type="project" value="InterPro"/>
</dbReference>
<sequence length="249" mass="28098">MYESFYGLKEKPFTLLPDPEYLYLSPKHQRALTLLEYGMMNKAGFSVICGDTGAGKTTLIRRLLLELGDDTSVGLITNTHQSFGELLNWVLMAFGLDGEGKSKAQMHQIFIDYLIDQYSQNKHSVLIVDEAQNMSADTLEELRMLSNINADKDQVLQVILAGQPALRETLRRPELMQFAQRISVDYYLEALSMEETRAYIKHRLEVAGSDKSIFTDEASDAIFKYSGGTPRLINLLCDTTLVYGFAEQS</sequence>
<dbReference type="InterPro" id="IPR003593">
    <property type="entry name" value="AAA+_ATPase"/>
</dbReference>
<dbReference type="CDD" id="cd00009">
    <property type="entry name" value="AAA"/>
    <property type="match status" value="1"/>
</dbReference>
<dbReference type="PANTHER" id="PTHR35894:SF1">
    <property type="entry name" value="PHOSPHORIBULOKINASE _ URIDINE KINASE FAMILY"/>
    <property type="match status" value="1"/>
</dbReference>
<dbReference type="Gene3D" id="3.40.50.300">
    <property type="entry name" value="P-loop containing nucleotide triphosphate hydrolases"/>
    <property type="match status" value="1"/>
</dbReference>
<feature type="non-terminal residue" evidence="2">
    <location>
        <position position="249"/>
    </location>
</feature>
<evidence type="ECO:0000259" key="1">
    <source>
        <dbReference type="SMART" id="SM00382"/>
    </source>
</evidence>
<dbReference type="PANTHER" id="PTHR35894">
    <property type="entry name" value="GENERAL SECRETION PATHWAY PROTEIN A-RELATED"/>
    <property type="match status" value="1"/>
</dbReference>
<dbReference type="InterPro" id="IPR052026">
    <property type="entry name" value="ExeA_AAA_ATPase_DNA-bind"/>
</dbReference>
<dbReference type="Pfam" id="PF13401">
    <property type="entry name" value="AAA_22"/>
    <property type="match status" value="1"/>
</dbReference>
<organism evidence="2">
    <name type="scientific">hydrothermal vent metagenome</name>
    <dbReference type="NCBI Taxonomy" id="652676"/>
    <lineage>
        <taxon>unclassified sequences</taxon>
        <taxon>metagenomes</taxon>
        <taxon>ecological metagenomes</taxon>
    </lineage>
</organism>
<dbReference type="SMART" id="SM00382">
    <property type="entry name" value="AAA"/>
    <property type="match status" value="1"/>
</dbReference>
<reference evidence="2" key="1">
    <citation type="submission" date="2018-06" db="EMBL/GenBank/DDBJ databases">
        <authorList>
            <person name="Zhirakovskaya E."/>
        </authorList>
    </citation>
    <scope>NUCLEOTIDE SEQUENCE</scope>
</reference>
<protein>
    <submittedName>
        <fullName evidence="2">General secretion pathway protein A</fullName>
    </submittedName>
</protein>
<dbReference type="EMBL" id="UOFJ01000537">
    <property type="protein sequence ID" value="VAW70611.1"/>
    <property type="molecule type" value="Genomic_DNA"/>
</dbReference>
<feature type="domain" description="AAA+ ATPase" evidence="1">
    <location>
        <begin position="42"/>
        <end position="183"/>
    </location>
</feature>
<accession>A0A3B0XSS7</accession>
<dbReference type="AlphaFoldDB" id="A0A3B0XSS7"/>
<evidence type="ECO:0000313" key="2">
    <source>
        <dbReference type="EMBL" id="VAW70611.1"/>
    </source>
</evidence>
<name>A0A3B0XSS7_9ZZZZ</name>